<reference evidence="2" key="2">
    <citation type="journal article" date="2015" name="Data Brief">
        <title>Shoot transcriptome of the giant reed, Arundo donax.</title>
        <authorList>
            <person name="Barrero R.A."/>
            <person name="Guerrero F.D."/>
            <person name="Moolhuijzen P."/>
            <person name="Goolsby J.A."/>
            <person name="Tidwell J."/>
            <person name="Bellgard S.E."/>
            <person name="Bellgard M.I."/>
        </authorList>
    </citation>
    <scope>NUCLEOTIDE SEQUENCE</scope>
    <source>
        <tissue evidence="2">Shoot tissue taken approximately 20 cm above the soil surface</tissue>
    </source>
</reference>
<protein>
    <submittedName>
        <fullName evidence="2">Uncharacterized protein</fullName>
    </submittedName>
</protein>
<reference evidence="2" key="1">
    <citation type="submission" date="2014-09" db="EMBL/GenBank/DDBJ databases">
        <authorList>
            <person name="Magalhaes I.L.F."/>
            <person name="Oliveira U."/>
            <person name="Santos F.R."/>
            <person name="Vidigal T.H.D.A."/>
            <person name="Brescovit A.D."/>
            <person name="Santos A.J."/>
        </authorList>
    </citation>
    <scope>NUCLEOTIDE SEQUENCE</scope>
    <source>
        <tissue evidence="2">Shoot tissue taken approximately 20 cm above the soil surface</tissue>
    </source>
</reference>
<proteinExistence type="predicted"/>
<dbReference type="EMBL" id="GBRH01265445">
    <property type="protein sequence ID" value="JAD32450.1"/>
    <property type="molecule type" value="Transcribed_RNA"/>
</dbReference>
<organism evidence="2">
    <name type="scientific">Arundo donax</name>
    <name type="common">Giant reed</name>
    <name type="synonym">Donax arundinaceus</name>
    <dbReference type="NCBI Taxonomy" id="35708"/>
    <lineage>
        <taxon>Eukaryota</taxon>
        <taxon>Viridiplantae</taxon>
        <taxon>Streptophyta</taxon>
        <taxon>Embryophyta</taxon>
        <taxon>Tracheophyta</taxon>
        <taxon>Spermatophyta</taxon>
        <taxon>Magnoliopsida</taxon>
        <taxon>Liliopsida</taxon>
        <taxon>Poales</taxon>
        <taxon>Poaceae</taxon>
        <taxon>PACMAD clade</taxon>
        <taxon>Arundinoideae</taxon>
        <taxon>Arundineae</taxon>
        <taxon>Arundo</taxon>
    </lineage>
</organism>
<evidence type="ECO:0000256" key="1">
    <source>
        <dbReference type="SAM" id="MobiDB-lite"/>
    </source>
</evidence>
<sequence length="28" mass="3217">MPMKKARILRVSSRQSFQNLPLPSRSMG</sequence>
<name>A0A0A8Z6Q9_ARUDO</name>
<evidence type="ECO:0000313" key="2">
    <source>
        <dbReference type="EMBL" id="JAD32450.1"/>
    </source>
</evidence>
<dbReference type="AlphaFoldDB" id="A0A0A8Z6Q9"/>
<feature type="compositionally biased region" description="Polar residues" evidence="1">
    <location>
        <begin position="12"/>
        <end position="28"/>
    </location>
</feature>
<accession>A0A0A8Z6Q9</accession>
<feature type="region of interest" description="Disordered" evidence="1">
    <location>
        <begin position="1"/>
        <end position="28"/>
    </location>
</feature>